<organism evidence="10 11">
    <name type="scientific">Triplophysa tibetana</name>
    <dbReference type="NCBI Taxonomy" id="1572043"/>
    <lineage>
        <taxon>Eukaryota</taxon>
        <taxon>Metazoa</taxon>
        <taxon>Chordata</taxon>
        <taxon>Craniata</taxon>
        <taxon>Vertebrata</taxon>
        <taxon>Euteleostomi</taxon>
        <taxon>Actinopterygii</taxon>
        <taxon>Neopterygii</taxon>
        <taxon>Teleostei</taxon>
        <taxon>Ostariophysi</taxon>
        <taxon>Cypriniformes</taxon>
        <taxon>Nemacheilidae</taxon>
        <taxon>Triplophysa</taxon>
    </lineage>
</organism>
<dbReference type="InterPro" id="IPR000504">
    <property type="entry name" value="RRM_dom"/>
</dbReference>
<dbReference type="Proteomes" id="UP000324632">
    <property type="component" value="Chromosome 17"/>
</dbReference>
<evidence type="ECO:0000313" key="11">
    <source>
        <dbReference type="Proteomes" id="UP000324632"/>
    </source>
</evidence>
<evidence type="ECO:0000256" key="1">
    <source>
        <dbReference type="ARBA" id="ARBA00004123"/>
    </source>
</evidence>
<evidence type="ECO:0000256" key="2">
    <source>
        <dbReference type="ARBA" id="ARBA00022723"/>
    </source>
</evidence>
<feature type="compositionally biased region" description="Basic and acidic residues" evidence="7">
    <location>
        <begin position="177"/>
        <end position="189"/>
    </location>
</feature>
<evidence type="ECO:0000256" key="5">
    <source>
        <dbReference type="ARBA" id="ARBA00023242"/>
    </source>
</evidence>
<keyword evidence="4" id="KW-0862">Zinc</keyword>
<feature type="compositionally biased region" description="Basic and acidic residues" evidence="7">
    <location>
        <begin position="452"/>
        <end position="465"/>
    </location>
</feature>
<feature type="domain" description="Matrin-type" evidence="9">
    <location>
        <begin position="601"/>
        <end position="632"/>
    </location>
</feature>
<dbReference type="EMBL" id="SOYY01000017">
    <property type="protein sequence ID" value="KAA0709209.1"/>
    <property type="molecule type" value="Genomic_DNA"/>
</dbReference>
<evidence type="ECO:0000259" key="9">
    <source>
        <dbReference type="PROSITE" id="PS50171"/>
    </source>
</evidence>
<sequence length="665" mass="75014">MMRAFVQMSNPEDAEMLVKYYTLHPLTINRRSIRLNISTKYKTLRISQGRGGQGAEEPTRRTSSSTSRSGDKPSTKSQRSSSSKARESSPEKEAESKQEGNPEVQGDGSGDEETDVMEARDGDEEALDEEPDDAILSADAEETSKQSPDPDTNINQENSEDKQGSDDADILEDQENTEAKQEEAQKEEAALSEAEQEEENADKLPNESEEQNDEQPEDEFPEEDDTHQESHGEIDFPENLDEFVTLDELAEEEDSERQDSKSRAKNPSGSTKDDGGLRVVNVVGFKRGFGYLEEILALAKPFGTVVRHLVLDVRPEAFLQLANEQEARAMAGFYSGNVMPSVCGKPVKVYHSQSYPTIQSGRVIYIGNIPQFKASDAAILKIAEPFGKIRRYFLNRLRNECFIEMEKGEDAEKMAVAYRENQPKFEGKRLLVYVSRKYKQLKHGHRPPSQESEEKRPSKRERPEEAEAQSSSSTKSTTKQDEEPSPKKVKVEKPATDKPEEVKKQEVKESVSLVTAPEMNKEPDEEQNSETPEVQKMQTEPETKDEAVVTPAIAVSEKSLETEDKANTFAAPEKKLETSLATLGAHDPNVPVGVEFVKMGYYCRVCFLFYSNEETAKKVHCCSQAHYDKLRNIWKRRKPKHRLMEERSEALPLDITAMILFYDDV</sequence>
<evidence type="ECO:0000259" key="8">
    <source>
        <dbReference type="PROSITE" id="PS50102"/>
    </source>
</evidence>
<comment type="subcellular location">
    <subcellularLocation>
        <location evidence="1">Nucleus</location>
    </subcellularLocation>
</comment>
<evidence type="ECO:0000256" key="6">
    <source>
        <dbReference type="PROSITE-ProRule" id="PRU00176"/>
    </source>
</evidence>
<dbReference type="AlphaFoldDB" id="A0A5A9NJR6"/>
<feature type="compositionally biased region" description="Acidic residues" evidence="7">
    <location>
        <begin position="235"/>
        <end position="256"/>
    </location>
</feature>
<dbReference type="PROSITE" id="PS50102">
    <property type="entry name" value="RRM"/>
    <property type="match status" value="1"/>
</dbReference>
<feature type="compositionally biased region" description="Basic and acidic residues" evidence="7">
    <location>
        <begin position="478"/>
        <end position="509"/>
    </location>
</feature>
<evidence type="ECO:0000256" key="7">
    <source>
        <dbReference type="SAM" id="MobiDB-lite"/>
    </source>
</evidence>
<dbReference type="SUPFAM" id="SSF54928">
    <property type="entry name" value="RNA-binding domain, RBD"/>
    <property type="match status" value="3"/>
</dbReference>
<name>A0A5A9NJR6_9TELE</name>
<dbReference type="Gene3D" id="3.30.70.330">
    <property type="match status" value="3"/>
</dbReference>
<dbReference type="InterPro" id="IPR000690">
    <property type="entry name" value="Matrin/U1-C_Znf_C2H2"/>
</dbReference>
<reference evidence="10 11" key="1">
    <citation type="journal article" date="2019" name="Mol. Ecol. Resour.">
        <title>Chromosome-level genome assembly of Triplophysa tibetana, a fish adapted to the harsh high-altitude environment of the Tibetan Plateau.</title>
        <authorList>
            <person name="Yang X."/>
            <person name="Liu H."/>
            <person name="Ma Z."/>
            <person name="Zou Y."/>
            <person name="Zou M."/>
            <person name="Mao Y."/>
            <person name="Li X."/>
            <person name="Wang H."/>
            <person name="Chen T."/>
            <person name="Wang W."/>
            <person name="Yang R."/>
        </authorList>
    </citation>
    <scope>NUCLEOTIDE SEQUENCE [LARGE SCALE GENOMIC DNA]</scope>
    <source>
        <strain evidence="10">TTIB1903HZAU</strain>
        <tissue evidence="10">Muscle</tissue>
    </source>
</reference>
<keyword evidence="3" id="KW-0863">Zinc-finger</keyword>
<feature type="compositionally biased region" description="Acidic residues" evidence="7">
    <location>
        <begin position="207"/>
        <end position="226"/>
    </location>
</feature>
<dbReference type="InterPro" id="IPR012677">
    <property type="entry name" value="Nucleotide-bd_a/b_plait_sf"/>
</dbReference>
<gene>
    <name evidence="10" type="ORF">E1301_Tti018213</name>
</gene>
<feature type="compositionally biased region" description="Polar residues" evidence="7">
    <location>
        <begin position="529"/>
        <end position="538"/>
    </location>
</feature>
<feature type="domain" description="RRM" evidence="8">
    <location>
        <begin position="362"/>
        <end position="437"/>
    </location>
</feature>
<feature type="compositionally biased region" description="Acidic residues" evidence="7">
    <location>
        <begin position="166"/>
        <end position="176"/>
    </location>
</feature>
<dbReference type="InterPro" id="IPR035979">
    <property type="entry name" value="RBD_domain_sf"/>
</dbReference>
<feature type="region of interest" description="Disordered" evidence="7">
    <location>
        <begin position="439"/>
        <end position="547"/>
    </location>
</feature>
<keyword evidence="11" id="KW-1185">Reference proteome</keyword>
<accession>A0A5A9NJR6</accession>
<comment type="caution">
    <text evidence="10">The sequence shown here is derived from an EMBL/GenBank/DDBJ whole genome shotgun (WGS) entry which is preliminary data.</text>
</comment>
<feature type="compositionally biased region" description="Basic and acidic residues" evidence="7">
    <location>
        <begin position="84"/>
        <end position="100"/>
    </location>
</feature>
<dbReference type="GO" id="GO:0003723">
    <property type="term" value="F:RNA binding"/>
    <property type="evidence" value="ECO:0007669"/>
    <property type="project" value="UniProtKB-UniRule"/>
</dbReference>
<evidence type="ECO:0000256" key="3">
    <source>
        <dbReference type="ARBA" id="ARBA00022771"/>
    </source>
</evidence>
<evidence type="ECO:0000313" key="10">
    <source>
        <dbReference type="EMBL" id="KAA0709209.1"/>
    </source>
</evidence>
<keyword evidence="6" id="KW-0694">RNA-binding</keyword>
<keyword evidence="2" id="KW-0479">Metal-binding</keyword>
<feature type="region of interest" description="Disordered" evidence="7">
    <location>
        <begin position="44"/>
        <end position="276"/>
    </location>
</feature>
<dbReference type="PROSITE" id="PS50171">
    <property type="entry name" value="ZF_MATRIN"/>
    <property type="match status" value="1"/>
</dbReference>
<proteinExistence type="predicted"/>
<dbReference type="GO" id="GO:0005634">
    <property type="term" value="C:nucleus"/>
    <property type="evidence" value="ECO:0007669"/>
    <property type="project" value="UniProtKB-SubCell"/>
</dbReference>
<dbReference type="PANTHER" id="PTHR15592">
    <property type="entry name" value="MATRIN 3/NUCLEAR PROTEIN 220-RELATED"/>
    <property type="match status" value="1"/>
</dbReference>
<dbReference type="CDD" id="cd12436">
    <property type="entry name" value="RRM1_2_MATR3_like"/>
    <property type="match status" value="1"/>
</dbReference>
<dbReference type="GO" id="GO:0008270">
    <property type="term" value="F:zinc ion binding"/>
    <property type="evidence" value="ECO:0007669"/>
    <property type="project" value="UniProtKB-KW"/>
</dbReference>
<evidence type="ECO:0000256" key="4">
    <source>
        <dbReference type="ARBA" id="ARBA00022833"/>
    </source>
</evidence>
<feature type="compositionally biased region" description="Polar residues" evidence="7">
    <location>
        <begin position="145"/>
        <end position="157"/>
    </location>
</feature>
<dbReference type="SMART" id="SM00360">
    <property type="entry name" value="RRM"/>
    <property type="match status" value="1"/>
</dbReference>
<feature type="compositionally biased region" description="Low complexity" evidence="7">
    <location>
        <begin position="468"/>
        <end position="477"/>
    </location>
</feature>
<keyword evidence="5" id="KW-0539">Nucleus</keyword>
<protein>
    <submittedName>
        <fullName evidence="10">Matrin-3</fullName>
    </submittedName>
</protein>
<feature type="compositionally biased region" description="Acidic residues" evidence="7">
    <location>
        <begin position="109"/>
        <end position="133"/>
    </location>
</feature>